<protein>
    <submittedName>
        <fullName evidence="3">Uncharacterized protein</fullName>
    </submittedName>
</protein>
<keyword evidence="2" id="KW-0812">Transmembrane</keyword>
<feature type="region of interest" description="Disordered" evidence="1">
    <location>
        <begin position="160"/>
        <end position="186"/>
    </location>
</feature>
<gene>
    <name evidence="3" type="ORF">C8Q71DRAFT_737601</name>
</gene>
<feature type="compositionally biased region" description="Low complexity" evidence="1">
    <location>
        <begin position="1"/>
        <end position="25"/>
    </location>
</feature>
<proteinExistence type="predicted"/>
<dbReference type="Proteomes" id="UP000814176">
    <property type="component" value="Unassembled WGS sequence"/>
</dbReference>
<name>A0ABQ8KRW2_9APHY</name>
<dbReference type="GeneID" id="72003335"/>
<feature type="region of interest" description="Disordered" evidence="1">
    <location>
        <begin position="127"/>
        <end position="147"/>
    </location>
</feature>
<dbReference type="EMBL" id="JADCUA010000003">
    <property type="protein sequence ID" value="KAH9841550.1"/>
    <property type="molecule type" value="Genomic_DNA"/>
</dbReference>
<accession>A0ABQ8KRW2</accession>
<organism evidence="3 4">
    <name type="scientific">Rhodofomes roseus</name>
    <dbReference type="NCBI Taxonomy" id="34475"/>
    <lineage>
        <taxon>Eukaryota</taxon>
        <taxon>Fungi</taxon>
        <taxon>Dikarya</taxon>
        <taxon>Basidiomycota</taxon>
        <taxon>Agaricomycotina</taxon>
        <taxon>Agaricomycetes</taxon>
        <taxon>Polyporales</taxon>
        <taxon>Rhodofomes</taxon>
    </lineage>
</organism>
<feature type="compositionally biased region" description="Polar residues" evidence="1">
    <location>
        <begin position="163"/>
        <end position="182"/>
    </location>
</feature>
<evidence type="ECO:0000313" key="4">
    <source>
        <dbReference type="Proteomes" id="UP000814176"/>
    </source>
</evidence>
<evidence type="ECO:0000313" key="3">
    <source>
        <dbReference type="EMBL" id="KAH9841550.1"/>
    </source>
</evidence>
<reference evidence="3 4" key="1">
    <citation type="journal article" date="2021" name="Environ. Microbiol.">
        <title>Gene family expansions and transcriptome signatures uncover fungal adaptations to wood decay.</title>
        <authorList>
            <person name="Hage H."/>
            <person name="Miyauchi S."/>
            <person name="Viragh M."/>
            <person name="Drula E."/>
            <person name="Min B."/>
            <person name="Chaduli D."/>
            <person name="Navarro D."/>
            <person name="Favel A."/>
            <person name="Norest M."/>
            <person name="Lesage-Meessen L."/>
            <person name="Balint B."/>
            <person name="Merenyi Z."/>
            <person name="de Eugenio L."/>
            <person name="Morin E."/>
            <person name="Martinez A.T."/>
            <person name="Baldrian P."/>
            <person name="Stursova M."/>
            <person name="Martinez M.J."/>
            <person name="Novotny C."/>
            <person name="Magnuson J.K."/>
            <person name="Spatafora J.W."/>
            <person name="Maurice S."/>
            <person name="Pangilinan J."/>
            <person name="Andreopoulos W."/>
            <person name="LaButti K."/>
            <person name="Hundley H."/>
            <person name="Na H."/>
            <person name="Kuo A."/>
            <person name="Barry K."/>
            <person name="Lipzen A."/>
            <person name="Henrissat B."/>
            <person name="Riley R."/>
            <person name="Ahrendt S."/>
            <person name="Nagy L.G."/>
            <person name="Grigoriev I.V."/>
            <person name="Martin F."/>
            <person name="Rosso M.N."/>
        </authorList>
    </citation>
    <scope>NUCLEOTIDE SEQUENCE [LARGE SCALE GENOMIC DNA]</scope>
    <source>
        <strain evidence="3 4">CIRM-BRFM 1785</strain>
    </source>
</reference>
<dbReference type="RefSeq" id="XP_047782849.1">
    <property type="nucleotide sequence ID" value="XM_047922603.1"/>
</dbReference>
<comment type="caution">
    <text evidence="3">The sequence shown here is derived from an EMBL/GenBank/DDBJ whole genome shotgun (WGS) entry which is preliminary data.</text>
</comment>
<feature type="transmembrane region" description="Helical" evidence="2">
    <location>
        <begin position="37"/>
        <end position="62"/>
    </location>
</feature>
<evidence type="ECO:0000256" key="1">
    <source>
        <dbReference type="SAM" id="MobiDB-lite"/>
    </source>
</evidence>
<keyword evidence="4" id="KW-1185">Reference proteome</keyword>
<keyword evidence="2" id="KW-0472">Membrane</keyword>
<sequence length="260" mass="27732">MSSSSSPTTASTASSASASATSSGTSSGGGSSEPSSLYLFTFLATLFLLLFVSAAIVLRSFILRRRFRRRIEEALAAGVPLTPPWGGPPELFRILQRPKLWDLFLRPASKDGWKDTLPIAATVVASKPSHSGGSALSPHEGSPDASTSRFALLRRPFARRRATSTSPTASPNLSNPQPTDTSAGDVLPRAEVVQVAVMVMMPNPHRPVLRRNSLSISLKGKDKSLSGDWDEEEEEEGIPDVVLGLMQVPHKAMITGSPEL</sequence>
<evidence type="ECO:0000256" key="2">
    <source>
        <dbReference type="SAM" id="Phobius"/>
    </source>
</evidence>
<feature type="region of interest" description="Disordered" evidence="1">
    <location>
        <begin position="1"/>
        <end position="31"/>
    </location>
</feature>
<keyword evidence="2" id="KW-1133">Transmembrane helix</keyword>